<dbReference type="Proteomes" id="UP000397656">
    <property type="component" value="Chromosome 2"/>
</dbReference>
<dbReference type="RefSeq" id="WP_150986515.1">
    <property type="nucleotide sequence ID" value="NZ_CP062804.1"/>
</dbReference>
<sequence length="79" mass="9447">MRDFQIVFVSDVDREHLMAEISYRKQRFCLISKEGESEKMEIEFLTDIFIIEKSVVMKFPLVEFVDVLKQAEAELRRCI</sequence>
<protein>
    <submittedName>
        <fullName evidence="1">Uncharacterized protein</fullName>
    </submittedName>
</protein>
<evidence type="ECO:0000313" key="1">
    <source>
        <dbReference type="EMBL" id="QOT80096.1"/>
    </source>
</evidence>
<dbReference type="AlphaFoldDB" id="A0A643FX66"/>
<accession>A0A643FX66</accession>
<gene>
    <name evidence="1" type="ORF">F7R26_021655</name>
</gene>
<dbReference type="EMBL" id="CP062804">
    <property type="protein sequence ID" value="QOT80096.1"/>
    <property type="molecule type" value="Genomic_DNA"/>
</dbReference>
<organism evidence="1 2">
    <name type="scientific">Cupriavidus basilensis</name>
    <dbReference type="NCBI Taxonomy" id="68895"/>
    <lineage>
        <taxon>Bacteria</taxon>
        <taxon>Pseudomonadati</taxon>
        <taxon>Pseudomonadota</taxon>
        <taxon>Betaproteobacteria</taxon>
        <taxon>Burkholderiales</taxon>
        <taxon>Burkholderiaceae</taxon>
        <taxon>Cupriavidus</taxon>
    </lineage>
</organism>
<dbReference type="GeneID" id="98403538"/>
<name>A0A643FX66_9BURK</name>
<reference evidence="1 2" key="1">
    <citation type="submission" date="2020-10" db="EMBL/GenBank/DDBJ databases">
        <title>Complete genome sequence of Cupriavidus basilensis CCUG 49340T.</title>
        <authorList>
            <person name="Salva-Serra F."/>
            <person name="Donoso R.A."/>
            <person name="Cho K.H."/>
            <person name="Yoo J.A."/>
            <person name="Lee K."/>
            <person name="Yoon S.-H."/>
            <person name="Perez-Pantoja D."/>
            <person name="Moore E.R.B."/>
        </authorList>
    </citation>
    <scope>NUCLEOTIDE SEQUENCE [LARGE SCALE GENOMIC DNA]</scope>
    <source>
        <strain evidence="2">CCUG 49340</strain>
    </source>
</reference>
<proteinExistence type="predicted"/>
<evidence type="ECO:0000313" key="2">
    <source>
        <dbReference type="Proteomes" id="UP000397656"/>
    </source>
</evidence>